<name>A0AAP2W6B2_9EURY</name>
<dbReference type="InterPro" id="IPR052023">
    <property type="entry name" value="Histidine_kinase_KdpD"/>
</dbReference>
<dbReference type="PROSITE" id="PS50109">
    <property type="entry name" value="HIS_KIN"/>
    <property type="match status" value="1"/>
</dbReference>
<evidence type="ECO:0008006" key="6">
    <source>
        <dbReference type="Google" id="ProtNLM"/>
    </source>
</evidence>
<proteinExistence type="predicted"/>
<dbReference type="SMART" id="SM00387">
    <property type="entry name" value="HATPase_c"/>
    <property type="match status" value="1"/>
</dbReference>
<dbReference type="InterPro" id="IPR003594">
    <property type="entry name" value="HATPase_dom"/>
</dbReference>
<dbReference type="NCBIfam" id="TIGR00229">
    <property type="entry name" value="sensory_box"/>
    <property type="match status" value="1"/>
</dbReference>
<dbReference type="SUPFAM" id="SSF55781">
    <property type="entry name" value="GAF domain-like"/>
    <property type="match status" value="2"/>
</dbReference>
<dbReference type="Gene3D" id="3.30.450.20">
    <property type="entry name" value="PAS domain"/>
    <property type="match status" value="1"/>
</dbReference>
<organism evidence="4 5">
    <name type="scientific">Methanooceanicella nereidis</name>
    <dbReference type="NCBI Taxonomy" id="2052831"/>
    <lineage>
        <taxon>Archaea</taxon>
        <taxon>Methanobacteriati</taxon>
        <taxon>Methanobacteriota</taxon>
        <taxon>Stenosarchaea group</taxon>
        <taxon>Methanomicrobia</taxon>
        <taxon>Methanocellales</taxon>
        <taxon>Methanocellaceae</taxon>
        <taxon>Methanooceanicella</taxon>
    </lineage>
</organism>
<dbReference type="CDD" id="cd00130">
    <property type="entry name" value="PAS"/>
    <property type="match status" value="1"/>
</dbReference>
<dbReference type="Proteomes" id="UP001320159">
    <property type="component" value="Unassembled WGS sequence"/>
</dbReference>
<evidence type="ECO:0000259" key="3">
    <source>
        <dbReference type="PROSITE" id="PS50113"/>
    </source>
</evidence>
<dbReference type="SMART" id="SM00091">
    <property type="entry name" value="PAS"/>
    <property type="match status" value="1"/>
</dbReference>
<dbReference type="SUPFAM" id="SSF55874">
    <property type="entry name" value="ATPase domain of HSP90 chaperone/DNA topoisomerase II/histidine kinase"/>
    <property type="match status" value="1"/>
</dbReference>
<dbReference type="InterPro" id="IPR000014">
    <property type="entry name" value="PAS"/>
</dbReference>
<dbReference type="InterPro" id="IPR005467">
    <property type="entry name" value="His_kinase_dom"/>
</dbReference>
<dbReference type="Gene3D" id="3.30.565.10">
    <property type="entry name" value="Histidine kinase-like ATPase, C-terminal domain"/>
    <property type="match status" value="1"/>
</dbReference>
<reference evidence="4 5" key="1">
    <citation type="submission" date="2017-11" db="EMBL/GenBank/DDBJ databases">
        <title>Isolation and Characterization of Family Methanocellaceae Species from Potential Methane Hydrate Area Offshore Southwestern Taiwan.</title>
        <authorList>
            <person name="Zhang W.-L."/>
            <person name="Chen W.-C."/>
            <person name="Lai M.-C."/>
            <person name="Chen S.-C."/>
        </authorList>
    </citation>
    <scope>NUCLEOTIDE SEQUENCE [LARGE SCALE GENOMIC DNA]</scope>
    <source>
        <strain evidence="4 5">CWC-04</strain>
    </source>
</reference>
<dbReference type="Gene3D" id="3.30.450.40">
    <property type="match status" value="2"/>
</dbReference>
<dbReference type="InterPro" id="IPR000700">
    <property type="entry name" value="PAS-assoc_C"/>
</dbReference>
<evidence type="ECO:0000259" key="2">
    <source>
        <dbReference type="PROSITE" id="PS50112"/>
    </source>
</evidence>
<dbReference type="PANTHER" id="PTHR45569:SF1">
    <property type="entry name" value="SENSOR PROTEIN KDPD"/>
    <property type="match status" value="1"/>
</dbReference>
<sequence>MIYAGGKVSINEYGSKNTGEVPKDISSYDYKELKSMLPDILESNIMPFMAVYPDSKIMTFNRAFLEFLGYDREELLEKSIGDITPANILEHNLSMLNEVRNTGRPQKYEKEYIRKDGSTVPVEIFTHLVRDQGGRPLYFYSFITDISERKKAERLVLENLKREVILANISKLLAAARLDYGSILNVAVQRTAEYLGDSCVLSMLSKDGEMLENIAFHSNDPDLNKKLKDMFVRSPHRVDEGLSGNVLKTGVPLIINDIFQKEISDQIKPEYMSFMIASNTRRMLFVPVIYQDRPEGVLSISRSEDKGPFTQDDLKLLQNIADRAALAIENARLYNQAKQEIIERQKAEEYMRFLTRIGPIIFSSLDYEETLKKLADLAIPYLGDYCMVDIIEGGQIRRIAVAHTDKKKESSLLELSWQYPCDWNSPQATVTVLKTGKPIFIPEVGDADMSNYAINAEHVELVKKIGCRSAICVPLTAHGKILGSINLVMSDSGRNYTKKDFELAEELARRAAIALENAILYKEAQESREQAELYVDLMGHDINNMNQISMGYLEMAYELLNLDEITSELIMTPLRSLQNSSRLITNVRKIRQSKEGELKYKVIDAGEIINDIKGQFEKIPGREIIINYPDDGVFPVRANELLSDVFINLIENSIKHSRGPLTINISITSMIYGGREYYRFIVEDNGPGISDIMKTRIFNRLFRSNDNTKGMGLGLYLVKTLVNDFHGQVWAEDRVPGDHSRGSRFVILLPASK</sequence>
<feature type="domain" description="PAC" evidence="3">
    <location>
        <begin position="106"/>
        <end position="158"/>
    </location>
</feature>
<feature type="domain" description="PAS" evidence="2">
    <location>
        <begin position="33"/>
        <end position="79"/>
    </location>
</feature>
<dbReference type="InterPro" id="IPR004358">
    <property type="entry name" value="Sig_transdc_His_kin-like_C"/>
</dbReference>
<dbReference type="PROSITE" id="PS50112">
    <property type="entry name" value="PAS"/>
    <property type="match status" value="1"/>
</dbReference>
<evidence type="ECO:0000259" key="1">
    <source>
        <dbReference type="PROSITE" id="PS50109"/>
    </source>
</evidence>
<dbReference type="SMART" id="SM00086">
    <property type="entry name" value="PAC"/>
    <property type="match status" value="1"/>
</dbReference>
<dbReference type="PRINTS" id="PR00344">
    <property type="entry name" value="BCTRLSENSOR"/>
</dbReference>
<dbReference type="Pfam" id="PF02518">
    <property type="entry name" value="HATPase_c"/>
    <property type="match status" value="1"/>
</dbReference>
<dbReference type="EMBL" id="PGCK01000006">
    <property type="protein sequence ID" value="MCD1295092.1"/>
    <property type="molecule type" value="Genomic_DNA"/>
</dbReference>
<dbReference type="SMART" id="SM00065">
    <property type="entry name" value="GAF"/>
    <property type="match status" value="2"/>
</dbReference>
<accession>A0AAP2W6B2</accession>
<dbReference type="InterPro" id="IPR001610">
    <property type="entry name" value="PAC"/>
</dbReference>
<dbReference type="InterPro" id="IPR036890">
    <property type="entry name" value="HATPase_C_sf"/>
</dbReference>
<dbReference type="Pfam" id="PF13426">
    <property type="entry name" value="PAS_9"/>
    <property type="match status" value="1"/>
</dbReference>
<protein>
    <recommendedName>
        <fullName evidence="6">PAS domain S-box-containing protein</fullName>
    </recommendedName>
</protein>
<evidence type="ECO:0000313" key="5">
    <source>
        <dbReference type="Proteomes" id="UP001320159"/>
    </source>
</evidence>
<dbReference type="InterPro" id="IPR029016">
    <property type="entry name" value="GAF-like_dom_sf"/>
</dbReference>
<dbReference type="AlphaFoldDB" id="A0AAP2W6B2"/>
<dbReference type="Pfam" id="PF01590">
    <property type="entry name" value="GAF"/>
    <property type="match status" value="2"/>
</dbReference>
<comment type="caution">
    <text evidence="4">The sequence shown here is derived from an EMBL/GenBank/DDBJ whole genome shotgun (WGS) entry which is preliminary data.</text>
</comment>
<dbReference type="InterPro" id="IPR035965">
    <property type="entry name" value="PAS-like_dom_sf"/>
</dbReference>
<dbReference type="PANTHER" id="PTHR45569">
    <property type="entry name" value="SENSOR PROTEIN KDPD"/>
    <property type="match status" value="1"/>
</dbReference>
<evidence type="ECO:0000313" key="4">
    <source>
        <dbReference type="EMBL" id="MCD1295092.1"/>
    </source>
</evidence>
<feature type="domain" description="Histidine kinase" evidence="1">
    <location>
        <begin position="537"/>
        <end position="753"/>
    </location>
</feature>
<keyword evidence="5" id="KW-1185">Reference proteome</keyword>
<dbReference type="GO" id="GO:0000155">
    <property type="term" value="F:phosphorelay sensor kinase activity"/>
    <property type="evidence" value="ECO:0007669"/>
    <property type="project" value="TreeGrafter"/>
</dbReference>
<dbReference type="GO" id="GO:0005886">
    <property type="term" value="C:plasma membrane"/>
    <property type="evidence" value="ECO:0007669"/>
    <property type="project" value="TreeGrafter"/>
</dbReference>
<dbReference type="PROSITE" id="PS50113">
    <property type="entry name" value="PAC"/>
    <property type="match status" value="1"/>
</dbReference>
<dbReference type="SUPFAM" id="SSF55785">
    <property type="entry name" value="PYP-like sensor domain (PAS domain)"/>
    <property type="match status" value="1"/>
</dbReference>
<gene>
    <name evidence="4" type="ORF">CUJ83_08785</name>
</gene>
<dbReference type="InterPro" id="IPR003018">
    <property type="entry name" value="GAF"/>
</dbReference>